<comment type="caution">
    <text evidence="1">The sequence shown here is derived from an EMBL/GenBank/DDBJ whole genome shotgun (WGS) entry which is preliminary data.</text>
</comment>
<accession>A0AAD1XFN3</accession>
<name>A0AAD1XFN3_EUPCR</name>
<dbReference type="Proteomes" id="UP001295684">
    <property type="component" value="Unassembled WGS sequence"/>
</dbReference>
<organism evidence="1 2">
    <name type="scientific">Euplotes crassus</name>
    <dbReference type="NCBI Taxonomy" id="5936"/>
    <lineage>
        <taxon>Eukaryota</taxon>
        <taxon>Sar</taxon>
        <taxon>Alveolata</taxon>
        <taxon>Ciliophora</taxon>
        <taxon>Intramacronucleata</taxon>
        <taxon>Spirotrichea</taxon>
        <taxon>Hypotrichia</taxon>
        <taxon>Euplotida</taxon>
        <taxon>Euplotidae</taxon>
        <taxon>Moneuplotes</taxon>
    </lineage>
</organism>
<keyword evidence="2" id="KW-1185">Reference proteome</keyword>
<proteinExistence type="predicted"/>
<sequence length="298" mass="34079">MNRAFEATGKSYGHCRDKNYQADLIAANRSFDFSGPSDTKSDLSSSRFKHHIVIPVCGEQLMPHMRNSMKSKLVSTKRVSAYEDGSMIRVQRSKKKAVSILKNYTIQKSSLIKKTQNVGTSYKVNSYTVPFKDVLESKKKFCNKIKIPTIYFKHKSQDGRRNSTKTTTNKAIKKFLPQTSALIMSIYREKKYASKRSLSTSSHSRASYGSRRTSFLNSQNFRSFQYSETLNCREPSNDSKCSTVLTSHATCPVFDKDSVTSKISRMLAKNLDHRKTKLLKPFLKKTSWIQRNHLHSPL</sequence>
<dbReference type="AlphaFoldDB" id="A0AAD1XFN3"/>
<evidence type="ECO:0000313" key="2">
    <source>
        <dbReference type="Proteomes" id="UP001295684"/>
    </source>
</evidence>
<evidence type="ECO:0000313" key="1">
    <source>
        <dbReference type="EMBL" id="CAI2370468.1"/>
    </source>
</evidence>
<dbReference type="EMBL" id="CAMPGE010011649">
    <property type="protein sequence ID" value="CAI2370468.1"/>
    <property type="molecule type" value="Genomic_DNA"/>
</dbReference>
<gene>
    <name evidence="1" type="ORF">ECRASSUSDP1_LOCUS11781</name>
</gene>
<reference evidence="1" key="1">
    <citation type="submission" date="2023-07" db="EMBL/GenBank/DDBJ databases">
        <authorList>
            <consortium name="AG Swart"/>
            <person name="Singh M."/>
            <person name="Singh A."/>
            <person name="Seah K."/>
            <person name="Emmerich C."/>
        </authorList>
    </citation>
    <scope>NUCLEOTIDE SEQUENCE</scope>
    <source>
        <strain evidence="1">DP1</strain>
    </source>
</reference>
<protein>
    <submittedName>
        <fullName evidence="1">Uncharacterized protein</fullName>
    </submittedName>
</protein>